<reference evidence="1 2" key="1">
    <citation type="journal article" date="2019" name="Int. J. Syst. Evol. Microbiol.">
        <title>The Global Catalogue of Microorganisms (GCM) 10K type strain sequencing project: providing services to taxonomists for standard genome sequencing and annotation.</title>
        <authorList>
            <consortium name="The Broad Institute Genomics Platform"/>
            <consortium name="The Broad Institute Genome Sequencing Center for Infectious Disease"/>
            <person name="Wu L."/>
            <person name="Ma J."/>
        </authorList>
    </citation>
    <scope>NUCLEOTIDE SEQUENCE [LARGE SCALE GENOMIC DNA]</scope>
    <source>
        <strain evidence="1 2">PSRA2</strain>
    </source>
</reference>
<gene>
    <name evidence="1" type="ORF">ACFQHK_07265</name>
</gene>
<proteinExistence type="predicted"/>
<accession>A0ABD5U7G7</accession>
<evidence type="ECO:0000313" key="1">
    <source>
        <dbReference type="EMBL" id="MFC6836303.1"/>
    </source>
</evidence>
<dbReference type="Gene3D" id="2.160.10.10">
    <property type="entry name" value="Hexapeptide repeat proteins"/>
    <property type="match status" value="1"/>
</dbReference>
<evidence type="ECO:0000313" key="2">
    <source>
        <dbReference type="Proteomes" id="UP001596406"/>
    </source>
</evidence>
<comment type="caution">
    <text evidence="1">The sequence shown here is derived from an EMBL/GenBank/DDBJ whole genome shotgun (WGS) entry which is preliminary data.</text>
</comment>
<dbReference type="PANTHER" id="PTHR13061">
    <property type="entry name" value="DYNACTIN SUBUNIT P25"/>
    <property type="match status" value="1"/>
</dbReference>
<dbReference type="RefSeq" id="WP_304447990.1">
    <property type="nucleotide sequence ID" value="NZ_JARRAH010000001.1"/>
</dbReference>
<dbReference type="InterPro" id="IPR047324">
    <property type="entry name" value="LbH_gamma_CA-like"/>
</dbReference>
<dbReference type="SUPFAM" id="SSF51161">
    <property type="entry name" value="Trimeric LpxA-like enzymes"/>
    <property type="match status" value="1"/>
</dbReference>
<dbReference type="InterPro" id="IPR011004">
    <property type="entry name" value="Trimer_LpxA-like_sf"/>
</dbReference>
<sequence>MVVRSLDGVEPTIAESAYVDETAVVIGDVTVEADASVWPNVTLRGDSGAIVLREGSNVQDNAVCHEGTEIGPYVTVGHTAIVHAATVEERAMVGMGSVVLDDAVVGERALVAAGAVVTEGTEVPPNTLVAGTPARVVKEVEDSPWAQAGDHYVERARRHAEHSRRID</sequence>
<dbReference type="CDD" id="cd04645">
    <property type="entry name" value="LbH_gamma_CA_like"/>
    <property type="match status" value="1"/>
</dbReference>
<dbReference type="EMBL" id="JBHSXM010000001">
    <property type="protein sequence ID" value="MFC6836303.1"/>
    <property type="molecule type" value="Genomic_DNA"/>
</dbReference>
<name>A0ABD5U7G7_9EURY</name>
<dbReference type="InterPro" id="IPR050484">
    <property type="entry name" value="Transf_Hexapept/Carb_Anhydrase"/>
</dbReference>
<organism evidence="1 2">
    <name type="scientific">Halomarina ordinaria</name>
    <dbReference type="NCBI Taxonomy" id="3033939"/>
    <lineage>
        <taxon>Archaea</taxon>
        <taxon>Methanobacteriati</taxon>
        <taxon>Methanobacteriota</taxon>
        <taxon>Stenosarchaea group</taxon>
        <taxon>Halobacteria</taxon>
        <taxon>Halobacteriales</taxon>
        <taxon>Natronomonadaceae</taxon>
        <taxon>Halomarina</taxon>
    </lineage>
</organism>
<dbReference type="AlphaFoldDB" id="A0ABD5U7G7"/>
<dbReference type="PANTHER" id="PTHR13061:SF29">
    <property type="entry name" value="GAMMA CARBONIC ANHYDRASE-LIKE 1, MITOCHONDRIAL-RELATED"/>
    <property type="match status" value="1"/>
</dbReference>
<dbReference type="InterPro" id="IPR001451">
    <property type="entry name" value="Hexapep"/>
</dbReference>
<protein>
    <submittedName>
        <fullName evidence="1">Gamma carbonic anhydrase family protein</fullName>
    </submittedName>
</protein>
<keyword evidence="2" id="KW-1185">Reference proteome</keyword>
<dbReference type="Pfam" id="PF00132">
    <property type="entry name" value="Hexapep"/>
    <property type="match status" value="1"/>
</dbReference>
<dbReference type="Proteomes" id="UP001596406">
    <property type="component" value="Unassembled WGS sequence"/>
</dbReference>